<organism evidence="12 13">
    <name type="scientific">Thauera propionica</name>
    <dbReference type="NCBI Taxonomy" id="2019431"/>
    <lineage>
        <taxon>Bacteria</taxon>
        <taxon>Pseudomonadati</taxon>
        <taxon>Pseudomonadota</taxon>
        <taxon>Betaproteobacteria</taxon>
        <taxon>Rhodocyclales</taxon>
        <taxon>Zoogloeaceae</taxon>
        <taxon>Thauera</taxon>
    </lineage>
</organism>
<comment type="similarity">
    <text evidence="2">Belongs to the cation transport ATPase (P-type) (TC 3.A.3) family. Type IIA subfamily.</text>
</comment>
<dbReference type="GO" id="GO:0016887">
    <property type="term" value="F:ATP hydrolysis activity"/>
    <property type="evidence" value="ECO:0007669"/>
    <property type="project" value="InterPro"/>
</dbReference>
<feature type="transmembrane region" description="Helical" evidence="10">
    <location>
        <begin position="676"/>
        <end position="697"/>
    </location>
</feature>
<accession>A0A235EXD6</accession>
<feature type="transmembrane region" description="Helical" evidence="10">
    <location>
        <begin position="824"/>
        <end position="847"/>
    </location>
</feature>
<dbReference type="InterPro" id="IPR023298">
    <property type="entry name" value="ATPase_P-typ_TM_dom_sf"/>
</dbReference>
<dbReference type="InterPro" id="IPR050510">
    <property type="entry name" value="Cation_transp_ATPase_P-type"/>
</dbReference>
<evidence type="ECO:0000256" key="10">
    <source>
        <dbReference type="SAM" id="Phobius"/>
    </source>
</evidence>
<evidence type="ECO:0000259" key="11">
    <source>
        <dbReference type="SMART" id="SM00831"/>
    </source>
</evidence>
<proteinExistence type="inferred from homology"/>
<dbReference type="InterPro" id="IPR044492">
    <property type="entry name" value="P_typ_ATPase_HD_dom"/>
</dbReference>
<protein>
    <submittedName>
        <fullName evidence="12">ATPase</fullName>
    </submittedName>
</protein>
<dbReference type="InterPro" id="IPR023214">
    <property type="entry name" value="HAD_sf"/>
</dbReference>
<feature type="transmembrane region" description="Helical" evidence="10">
    <location>
        <begin position="791"/>
        <end position="812"/>
    </location>
</feature>
<dbReference type="Pfam" id="PF13246">
    <property type="entry name" value="Cation_ATPase"/>
    <property type="match status" value="1"/>
</dbReference>
<keyword evidence="5" id="KW-0547">Nucleotide-binding</keyword>
<evidence type="ECO:0000256" key="1">
    <source>
        <dbReference type="ARBA" id="ARBA00004651"/>
    </source>
</evidence>
<feature type="transmembrane region" description="Helical" evidence="10">
    <location>
        <begin position="58"/>
        <end position="76"/>
    </location>
</feature>
<dbReference type="GO" id="GO:0005524">
    <property type="term" value="F:ATP binding"/>
    <property type="evidence" value="ECO:0007669"/>
    <property type="project" value="UniProtKB-KW"/>
</dbReference>
<gene>
    <name evidence="12" type="ORF">CGK74_10790</name>
</gene>
<feature type="transmembrane region" description="Helical" evidence="10">
    <location>
        <begin position="275"/>
        <end position="299"/>
    </location>
</feature>
<dbReference type="Pfam" id="PF00689">
    <property type="entry name" value="Cation_ATPase_C"/>
    <property type="match status" value="1"/>
</dbReference>
<dbReference type="InterPro" id="IPR004014">
    <property type="entry name" value="ATPase_P-typ_cation-transptr_N"/>
</dbReference>
<evidence type="ECO:0000256" key="4">
    <source>
        <dbReference type="ARBA" id="ARBA00022692"/>
    </source>
</evidence>
<feature type="transmembrane region" description="Helical" evidence="10">
    <location>
        <begin position="703"/>
        <end position="723"/>
    </location>
</feature>
<reference evidence="12 13" key="1">
    <citation type="submission" date="2017-07" db="EMBL/GenBank/DDBJ databases">
        <title>Thauera sp. KNDSS-Mac4 genome sequence and assembly.</title>
        <authorList>
            <person name="Mayilraj S."/>
        </authorList>
    </citation>
    <scope>NUCLEOTIDE SEQUENCE [LARGE SCALE GENOMIC DNA]</scope>
    <source>
        <strain evidence="12 13">KNDSS-Mac4</strain>
    </source>
</reference>
<feature type="transmembrane region" description="Helical" evidence="10">
    <location>
        <begin position="853"/>
        <end position="878"/>
    </location>
</feature>
<dbReference type="RefSeq" id="WP_094268494.1">
    <property type="nucleotide sequence ID" value="NZ_NOIH01000012.1"/>
</dbReference>
<dbReference type="PRINTS" id="PR00119">
    <property type="entry name" value="CATATPASE"/>
</dbReference>
<dbReference type="InterPro" id="IPR036412">
    <property type="entry name" value="HAD-like_sf"/>
</dbReference>
<evidence type="ECO:0000256" key="8">
    <source>
        <dbReference type="ARBA" id="ARBA00022989"/>
    </source>
</evidence>
<comment type="caution">
    <text evidence="12">The sequence shown here is derived from an EMBL/GenBank/DDBJ whole genome shotgun (WGS) entry which is preliminary data.</text>
</comment>
<dbReference type="PANTHER" id="PTHR43294">
    <property type="entry name" value="SODIUM/POTASSIUM-TRANSPORTING ATPASE SUBUNIT ALPHA"/>
    <property type="match status" value="1"/>
</dbReference>
<dbReference type="Pfam" id="PF00690">
    <property type="entry name" value="Cation_ATPase_N"/>
    <property type="match status" value="1"/>
</dbReference>
<dbReference type="GO" id="GO:0005886">
    <property type="term" value="C:plasma membrane"/>
    <property type="evidence" value="ECO:0007669"/>
    <property type="project" value="UniProtKB-SubCell"/>
</dbReference>
<name>A0A235EXD6_9RHOO</name>
<dbReference type="SUPFAM" id="SSF56784">
    <property type="entry name" value="HAD-like"/>
    <property type="match status" value="1"/>
</dbReference>
<dbReference type="NCBIfam" id="TIGR01494">
    <property type="entry name" value="ATPase_P-type"/>
    <property type="match status" value="3"/>
</dbReference>
<dbReference type="Pfam" id="PF08282">
    <property type="entry name" value="Hydrolase_3"/>
    <property type="match status" value="1"/>
</dbReference>
<keyword evidence="4 10" id="KW-0812">Transmembrane</keyword>
<dbReference type="SFLD" id="SFLDF00027">
    <property type="entry name" value="p-type_atpase"/>
    <property type="match status" value="1"/>
</dbReference>
<dbReference type="InterPro" id="IPR059000">
    <property type="entry name" value="ATPase_P-type_domA"/>
</dbReference>
<evidence type="ECO:0000256" key="6">
    <source>
        <dbReference type="ARBA" id="ARBA00022840"/>
    </source>
</evidence>
<dbReference type="SUPFAM" id="SSF81660">
    <property type="entry name" value="Metal cation-transporting ATPase, ATP-binding domain N"/>
    <property type="match status" value="1"/>
</dbReference>
<dbReference type="Pfam" id="PF00122">
    <property type="entry name" value="E1-E2_ATPase"/>
    <property type="match status" value="1"/>
</dbReference>
<keyword evidence="13" id="KW-1185">Reference proteome</keyword>
<dbReference type="SFLD" id="SFLDS00003">
    <property type="entry name" value="Haloacid_Dehalogenase"/>
    <property type="match status" value="1"/>
</dbReference>
<keyword evidence="8 10" id="KW-1133">Transmembrane helix</keyword>
<dbReference type="SFLD" id="SFLDG00002">
    <property type="entry name" value="C1.7:_P-type_atpase_like"/>
    <property type="match status" value="1"/>
</dbReference>
<dbReference type="InterPro" id="IPR018303">
    <property type="entry name" value="ATPase_P-typ_P_site"/>
</dbReference>
<dbReference type="PANTHER" id="PTHR43294:SF21">
    <property type="entry name" value="CATION TRANSPORTING ATPASE"/>
    <property type="match status" value="1"/>
</dbReference>
<sequence>MRIQSLAVEAALRSLNSTPGGLTATEAARRLLEYGPNRVERVAAAPLLHRLGREFTHFFALVLWAAAVLALSAEYFQPGEGMGRLGIAIVGVIVVNGLFSFWQEYKAERALAALRQLLPPKVTVWRDGAATQRAADLLVPGDVVSLDEGDLVPADCRVIDSLGLRVNTATVTGESRPRACEAAPSQEESPLFARNLLLAGTAVVSGQGRAVVFATGMRTEFGRIAHLTQSAGEAVSPLQREIVRLSRLVAVLACGLGVLFFSIGHALGMPFWANLLFAIGIIVANVPEGLAPTVTLALAMATQRMARRNALVRHLPAVEALGAATVICCDKTGTLTQNRMAVRRVWVAGALHAADALPSTPMAREALQALGSNAAICHNLAPNVSGGEAQGDPMEVALAAFGGTIVGRGELMHRIDEIPFDSDRKRMSVICDSHEGARLFCKGAPETVMPCCNRAMTAQGVVELDDALRTRLLAALEAMTDAGLRVLAFAHRSLRSGTGWAARDESGLVLSGLIGLEDPPRPQVPAAIARCADAGIRVIMITGDHSHTALAIAREIGLVKSGAPAVVSGDSLRRMSETQLQIALDAREILFARVAAEQKMRIVEALQRKGEVVAVTGDGVNDAPALKVADIGIAMGRTGTDVAKAAADVVLLDDNFSTIVDAIEEGRAVFDNIRKFLTYILSSNIPEIVPYLAYVLFRIPLPLTIIQILAVDLGTDILPALALGAEKPDPDVMRRPPRPRGEHLLSWGLLARAYLFLGLFEAAAAMSVFFLVLGDGGWQYGELPGATDPDYLRATTACLAAIVAMQVMNLFLCRHPTRSSLSPALARNPLLWAGIATEGALILFIVYTPLGNWLFGALPLALEPWLYVLPFALAMWLADELRKLWLRHRARRRGGSGQG</sequence>
<dbReference type="GO" id="GO:0015662">
    <property type="term" value="F:P-type ion transporter activity"/>
    <property type="evidence" value="ECO:0007669"/>
    <property type="project" value="UniProtKB-ARBA"/>
</dbReference>
<dbReference type="InterPro" id="IPR008250">
    <property type="entry name" value="ATPase_P-typ_transduc_dom_A_sf"/>
</dbReference>
<dbReference type="InterPro" id="IPR006068">
    <property type="entry name" value="ATPase_P-typ_cation-transptr_C"/>
</dbReference>
<dbReference type="PRINTS" id="PR00120">
    <property type="entry name" value="HATPASE"/>
</dbReference>
<dbReference type="Gene3D" id="3.40.50.1000">
    <property type="entry name" value="HAD superfamily/HAD-like"/>
    <property type="match status" value="1"/>
</dbReference>
<dbReference type="SMART" id="SM00831">
    <property type="entry name" value="Cation_ATPase_N"/>
    <property type="match status" value="1"/>
</dbReference>
<evidence type="ECO:0000313" key="13">
    <source>
        <dbReference type="Proteomes" id="UP000215181"/>
    </source>
</evidence>
<evidence type="ECO:0000256" key="2">
    <source>
        <dbReference type="ARBA" id="ARBA00005675"/>
    </source>
</evidence>
<dbReference type="PROSITE" id="PS00154">
    <property type="entry name" value="ATPASE_E1_E2"/>
    <property type="match status" value="1"/>
</dbReference>
<dbReference type="Gene3D" id="1.20.1110.10">
    <property type="entry name" value="Calcium-transporting ATPase, transmembrane domain"/>
    <property type="match status" value="1"/>
</dbReference>
<dbReference type="Gene3D" id="2.70.150.10">
    <property type="entry name" value="Calcium-transporting ATPase, cytoplasmic transduction domain A"/>
    <property type="match status" value="1"/>
</dbReference>
<dbReference type="Proteomes" id="UP000215181">
    <property type="component" value="Unassembled WGS sequence"/>
</dbReference>
<keyword evidence="3" id="KW-1003">Cell membrane</keyword>
<feature type="transmembrane region" description="Helical" evidence="10">
    <location>
        <begin position="82"/>
        <end position="102"/>
    </location>
</feature>
<comment type="subcellular location">
    <subcellularLocation>
        <location evidence="1">Cell membrane</location>
        <topology evidence="1">Multi-pass membrane protein</topology>
    </subcellularLocation>
</comment>
<feature type="transmembrane region" description="Helical" evidence="10">
    <location>
        <begin position="744"/>
        <end position="771"/>
    </location>
</feature>
<evidence type="ECO:0000256" key="7">
    <source>
        <dbReference type="ARBA" id="ARBA00022967"/>
    </source>
</evidence>
<dbReference type="EMBL" id="NOIH01000012">
    <property type="protein sequence ID" value="OYD53708.1"/>
    <property type="molecule type" value="Genomic_DNA"/>
</dbReference>
<evidence type="ECO:0000256" key="3">
    <source>
        <dbReference type="ARBA" id="ARBA00022475"/>
    </source>
</evidence>
<evidence type="ECO:0000256" key="5">
    <source>
        <dbReference type="ARBA" id="ARBA00022741"/>
    </source>
</evidence>
<keyword evidence="6" id="KW-0067">ATP-binding</keyword>
<evidence type="ECO:0000313" key="12">
    <source>
        <dbReference type="EMBL" id="OYD53708.1"/>
    </source>
</evidence>
<evidence type="ECO:0000256" key="9">
    <source>
        <dbReference type="ARBA" id="ARBA00023136"/>
    </source>
</evidence>
<feature type="transmembrane region" description="Helical" evidence="10">
    <location>
        <begin position="248"/>
        <end position="269"/>
    </location>
</feature>
<dbReference type="SUPFAM" id="SSF81665">
    <property type="entry name" value="Calcium ATPase, transmembrane domain M"/>
    <property type="match status" value="1"/>
</dbReference>
<dbReference type="InterPro" id="IPR001757">
    <property type="entry name" value="P_typ_ATPase"/>
</dbReference>
<dbReference type="InterPro" id="IPR023299">
    <property type="entry name" value="ATPase_P-typ_cyto_dom_N"/>
</dbReference>
<keyword evidence="9 10" id="KW-0472">Membrane</keyword>
<dbReference type="OrthoDB" id="9814270at2"/>
<dbReference type="AlphaFoldDB" id="A0A235EXD6"/>
<feature type="domain" description="Cation-transporting P-type ATPase N-terminal" evidence="11">
    <location>
        <begin position="2"/>
        <end position="75"/>
    </location>
</feature>
<dbReference type="SUPFAM" id="SSF81653">
    <property type="entry name" value="Calcium ATPase, transduction domain A"/>
    <property type="match status" value="1"/>
</dbReference>
<dbReference type="Gene3D" id="3.40.1110.10">
    <property type="entry name" value="Calcium-transporting ATPase, cytoplasmic domain N"/>
    <property type="match status" value="1"/>
</dbReference>
<keyword evidence="7" id="KW-1278">Translocase</keyword>
<dbReference type="FunFam" id="3.40.50.1000:FF:000028">
    <property type="entry name" value="Calcium-transporting P-type ATPase, putative"/>
    <property type="match status" value="1"/>
</dbReference>